<dbReference type="Proteomes" id="UP000616779">
    <property type="component" value="Unassembled WGS sequence"/>
</dbReference>
<evidence type="ECO:0000313" key="3">
    <source>
        <dbReference type="Proteomes" id="UP000616779"/>
    </source>
</evidence>
<comment type="caution">
    <text evidence="2">The sequence shown here is derived from an EMBL/GenBank/DDBJ whole genome shotgun (WGS) entry which is preliminary data.</text>
</comment>
<keyword evidence="1" id="KW-0732">Signal</keyword>
<reference evidence="2 3" key="1">
    <citation type="submission" date="2019-10" db="EMBL/GenBank/DDBJ databases">
        <title>Description of Paenibacillus terrestris sp. nov.</title>
        <authorList>
            <person name="Carlier A."/>
            <person name="Qi S."/>
        </authorList>
    </citation>
    <scope>NUCLEOTIDE SEQUENCE [LARGE SCALE GENOMIC DNA]</scope>
    <source>
        <strain evidence="2 3">LMG 31458</strain>
    </source>
</reference>
<feature type="signal peptide" evidence="1">
    <location>
        <begin position="1"/>
        <end position="28"/>
    </location>
</feature>
<feature type="chain" id="PRO_5046718277" description="DUF4962 domain-containing protein" evidence="1">
    <location>
        <begin position="29"/>
        <end position="882"/>
    </location>
</feature>
<evidence type="ECO:0000256" key="1">
    <source>
        <dbReference type="SAM" id="SignalP"/>
    </source>
</evidence>
<dbReference type="Gene3D" id="1.50.10.100">
    <property type="entry name" value="Chondroitin AC/alginate lyase"/>
    <property type="match status" value="1"/>
</dbReference>
<organism evidence="2 3">
    <name type="scientific">Paenibacillus phytorum</name>
    <dbReference type="NCBI Taxonomy" id="2654977"/>
    <lineage>
        <taxon>Bacteria</taxon>
        <taxon>Bacillati</taxon>
        <taxon>Bacillota</taxon>
        <taxon>Bacilli</taxon>
        <taxon>Bacillales</taxon>
        <taxon>Paenibacillaceae</taxon>
        <taxon>Paenibacillus</taxon>
    </lineage>
</organism>
<keyword evidence="3" id="KW-1185">Reference proteome</keyword>
<protein>
    <recommendedName>
        <fullName evidence="4">DUF4962 domain-containing protein</fullName>
    </recommendedName>
</protein>
<dbReference type="Gene3D" id="2.70.98.70">
    <property type="match status" value="1"/>
</dbReference>
<dbReference type="EMBL" id="WHOA01000198">
    <property type="protein sequence ID" value="NOU75210.1"/>
    <property type="molecule type" value="Genomic_DNA"/>
</dbReference>
<evidence type="ECO:0000313" key="2">
    <source>
        <dbReference type="EMBL" id="NOU75210.1"/>
    </source>
</evidence>
<dbReference type="RefSeq" id="WP_171646613.1">
    <property type="nucleotide sequence ID" value="NZ_WHOA01000198.1"/>
</dbReference>
<accession>A0ABX1Y2U5</accession>
<gene>
    <name evidence="2" type="ORF">GC098_28125</name>
</gene>
<name>A0ABX1Y2U5_9BACL</name>
<proteinExistence type="predicted"/>
<dbReference type="InterPro" id="IPR008929">
    <property type="entry name" value="Chondroitin_lyas"/>
</dbReference>
<evidence type="ECO:0008006" key="4">
    <source>
        <dbReference type="Google" id="ProtNLM"/>
    </source>
</evidence>
<dbReference type="SUPFAM" id="SSF48230">
    <property type="entry name" value="Chondroitin AC/alginate lyase"/>
    <property type="match status" value="1"/>
</dbReference>
<sequence length="882" mass="97908">MARPVGRYTVILSLGVSLAVTSLPIANADFNLRAEASSADSAVLKTASNVIGKWSSADVKHPIPFTVKENGNEVAAITKMFASFQKPNENDAKIMQGIAPIMAMTEEDLIEAARKNAETRTRIDIHPEYETMVSRMAQMYGKTGDEQYARRAILVMQQFAQGYGAVPKSVNIQFHSYKDIIPIQCVYAYDLIYNSEQWKTLSSEVGGDIRSSIEDWFREAAMDMYNLGNEAYLSNIVPYGLRNVLGTAVILNDPDMIRLFIPWFEKLLSGTYFHADGMWHEGTISYHNQVVGNIVAALDLLKLTYSDPKGYVDKKLGLKLDHTDLSPMWSLLEKAKQIPTILQFPDGRPIALNDADANTNNKSAADPIKNLNNIELWHFGHIALTAGDRDDATQVNLSFNPLAEGTPYSGGHYHANNLGLILWGAGMEMLPDSGYMRSGPTRFFHMDAVDHNVGWVWSKDASNYKSRASQPTRASMLAYDPGTLSGKRVQLIEASSPGPEGDLAEVKRRQLMLVQIDGNRSYVVDLQRLKGGQAHELYLRSEEDEASQVSTPMELVQHPGETTEGYLKSIGKEEGLPDYRNLMTNPQVGNGSADFQFTSIGSTSGSSIRAYMNGIPDSEVIFSEVPTMRRTGGDAKKAFDFPGWHLYRRHIVNPETVTRYGAVYETWRSSLQPMVQSVQWKETAPADPMSSAIVVQAGSYEDIIYISDDTATREAEGFRFAGKTALVRRDKATGKPIWAYLYGEGQIEGEGVSVKGAADLRFKAVDAKGSNKDKSESKIRIDGLIPNDPSMKDLWLQMTFGDQSGYGMKIADAQGSMIRVQDRPPFELTEQGAKMLFYPNVQDQTGALLSGQNNLNVEKRQPRIIPGDVWVEIRKPNFFILE</sequence>